<keyword evidence="2" id="KW-1133">Transmembrane helix</keyword>
<comment type="caution">
    <text evidence="3">The sequence shown here is derived from an EMBL/GenBank/DDBJ whole genome shotgun (WGS) entry which is preliminary data.</text>
</comment>
<keyword evidence="2" id="KW-0472">Membrane</keyword>
<sequence length="165" mass="18773">MNTQGTVFNDFNLMWVDILNKVIIFAVVFFTARTTEVFTRFFVSFFEGKLVNCGIKEVTGSFDAAKEVVRSDTTDQSVQVDLLQQASQSRPPKEAIPSESLELEEINVYDSIEDYALEQRTSGTETDAEEETARAKSTRSTTPRQKKYTRYYEPKSFFDKNPSGS</sequence>
<gene>
    <name evidence="3" type="ORF">TWF506_007476</name>
</gene>
<evidence type="ECO:0000313" key="3">
    <source>
        <dbReference type="EMBL" id="KAK6515130.1"/>
    </source>
</evidence>
<evidence type="ECO:0000256" key="1">
    <source>
        <dbReference type="SAM" id="MobiDB-lite"/>
    </source>
</evidence>
<keyword evidence="4" id="KW-1185">Reference proteome</keyword>
<protein>
    <submittedName>
        <fullName evidence="3">Uncharacterized protein</fullName>
    </submittedName>
</protein>
<keyword evidence="2" id="KW-0812">Transmembrane</keyword>
<proteinExistence type="predicted"/>
<organism evidence="3 4">
    <name type="scientific">Arthrobotrys conoides</name>
    <dbReference type="NCBI Taxonomy" id="74498"/>
    <lineage>
        <taxon>Eukaryota</taxon>
        <taxon>Fungi</taxon>
        <taxon>Dikarya</taxon>
        <taxon>Ascomycota</taxon>
        <taxon>Pezizomycotina</taxon>
        <taxon>Orbiliomycetes</taxon>
        <taxon>Orbiliales</taxon>
        <taxon>Orbiliaceae</taxon>
        <taxon>Arthrobotrys</taxon>
    </lineage>
</organism>
<evidence type="ECO:0000256" key="2">
    <source>
        <dbReference type="SAM" id="Phobius"/>
    </source>
</evidence>
<dbReference type="AlphaFoldDB" id="A0AAN8RY32"/>
<feature type="region of interest" description="Disordered" evidence="1">
    <location>
        <begin position="119"/>
        <end position="165"/>
    </location>
</feature>
<reference evidence="3 4" key="1">
    <citation type="submission" date="2019-10" db="EMBL/GenBank/DDBJ databases">
        <authorList>
            <person name="Palmer J.M."/>
        </authorList>
    </citation>
    <scope>NUCLEOTIDE SEQUENCE [LARGE SCALE GENOMIC DNA]</scope>
    <source>
        <strain evidence="3 4">TWF506</strain>
    </source>
</reference>
<accession>A0AAN8RY32</accession>
<dbReference type="Proteomes" id="UP001307849">
    <property type="component" value="Unassembled WGS sequence"/>
</dbReference>
<dbReference type="EMBL" id="JAVHJM010000004">
    <property type="protein sequence ID" value="KAK6515130.1"/>
    <property type="molecule type" value="Genomic_DNA"/>
</dbReference>
<name>A0AAN8RY32_9PEZI</name>
<evidence type="ECO:0000313" key="4">
    <source>
        <dbReference type="Proteomes" id="UP001307849"/>
    </source>
</evidence>
<feature type="transmembrane region" description="Helical" evidence="2">
    <location>
        <begin position="12"/>
        <end position="32"/>
    </location>
</feature>